<evidence type="ECO:0000313" key="2">
    <source>
        <dbReference type="EMBL" id="CAB4610764.1"/>
    </source>
</evidence>
<sequence>MAPSPEPGTLLGRLAYVPKADGPHVRLGILWFVGAVVACVIGPIAVAFLFASMATVSAIQTSRGWMRRGREVDWLVAAIGSAAVVLAAQLGTALAGLALLAMVAASLIAAVMAPARRDEVIARAGRTLRSGAVTAVAAASVVILARTDMGALVVLLLLVSVYEVGDYLVGTGSNLPIEGPVAGIASVLVLTFTEAVFQLGPFDAQAAWVFGGMVAVGAPLGSVVGSALAPGADVAGPALRRLDAWLITAPAWCWMLWGYLN</sequence>
<dbReference type="EMBL" id="CAEZUP010000041">
    <property type="protein sequence ID" value="CAB4610764.1"/>
    <property type="molecule type" value="Genomic_DNA"/>
</dbReference>
<feature type="transmembrane region" description="Helical" evidence="1">
    <location>
        <begin position="97"/>
        <end position="115"/>
    </location>
</feature>
<feature type="transmembrane region" description="Helical" evidence="1">
    <location>
        <begin position="206"/>
        <end position="230"/>
    </location>
</feature>
<accession>A0A6J6HID7</accession>
<keyword evidence="1" id="KW-0472">Membrane</keyword>
<protein>
    <submittedName>
        <fullName evidence="2">Unannotated protein</fullName>
    </submittedName>
</protein>
<proteinExistence type="predicted"/>
<feature type="transmembrane region" description="Helical" evidence="1">
    <location>
        <begin position="72"/>
        <end position="91"/>
    </location>
</feature>
<dbReference type="AlphaFoldDB" id="A0A6J6HID7"/>
<feature type="transmembrane region" description="Helical" evidence="1">
    <location>
        <begin position="29"/>
        <end position="51"/>
    </location>
</feature>
<gene>
    <name evidence="2" type="ORF">UFOPK1835_01073</name>
</gene>
<name>A0A6J6HID7_9ZZZZ</name>
<keyword evidence="1" id="KW-1133">Transmembrane helix</keyword>
<organism evidence="2">
    <name type="scientific">freshwater metagenome</name>
    <dbReference type="NCBI Taxonomy" id="449393"/>
    <lineage>
        <taxon>unclassified sequences</taxon>
        <taxon>metagenomes</taxon>
        <taxon>ecological metagenomes</taxon>
    </lineage>
</organism>
<keyword evidence="1" id="KW-0812">Transmembrane</keyword>
<feature type="transmembrane region" description="Helical" evidence="1">
    <location>
        <begin position="242"/>
        <end position="260"/>
    </location>
</feature>
<reference evidence="2" key="1">
    <citation type="submission" date="2020-05" db="EMBL/GenBank/DDBJ databases">
        <authorList>
            <person name="Chiriac C."/>
            <person name="Salcher M."/>
            <person name="Ghai R."/>
            <person name="Kavagutti S V."/>
        </authorList>
    </citation>
    <scope>NUCLEOTIDE SEQUENCE</scope>
</reference>
<feature type="transmembrane region" description="Helical" evidence="1">
    <location>
        <begin position="181"/>
        <end position="200"/>
    </location>
</feature>
<evidence type="ECO:0000256" key="1">
    <source>
        <dbReference type="SAM" id="Phobius"/>
    </source>
</evidence>